<dbReference type="Pfam" id="PF12704">
    <property type="entry name" value="MacB_PCD"/>
    <property type="match status" value="1"/>
</dbReference>
<evidence type="ECO:0000256" key="4">
    <source>
        <dbReference type="ARBA" id="ARBA00022989"/>
    </source>
</evidence>
<keyword evidence="2" id="KW-1003">Cell membrane</keyword>
<dbReference type="EMBL" id="PUHY01000004">
    <property type="protein sequence ID" value="PQO39611.1"/>
    <property type="molecule type" value="Genomic_DNA"/>
</dbReference>
<feature type="domain" description="ABC3 transporter permease C-terminal" evidence="8">
    <location>
        <begin position="302"/>
        <end position="433"/>
    </location>
</feature>
<feature type="domain" description="MacB-like periplasmic core" evidence="9">
    <location>
        <begin position="21"/>
        <end position="227"/>
    </location>
</feature>
<evidence type="ECO:0000256" key="6">
    <source>
        <dbReference type="ARBA" id="ARBA00038076"/>
    </source>
</evidence>
<dbReference type="Proteomes" id="UP000238322">
    <property type="component" value="Unassembled WGS sequence"/>
</dbReference>
<dbReference type="PANTHER" id="PTHR30572:SF4">
    <property type="entry name" value="ABC TRANSPORTER PERMEASE YTRF"/>
    <property type="match status" value="1"/>
</dbReference>
<dbReference type="AlphaFoldDB" id="A0A2S8G5S8"/>
<feature type="transmembrane region" description="Helical" evidence="7">
    <location>
        <begin position="402"/>
        <end position="424"/>
    </location>
</feature>
<organism evidence="10 11">
    <name type="scientific">Blastopirellula marina</name>
    <dbReference type="NCBI Taxonomy" id="124"/>
    <lineage>
        <taxon>Bacteria</taxon>
        <taxon>Pseudomonadati</taxon>
        <taxon>Planctomycetota</taxon>
        <taxon>Planctomycetia</taxon>
        <taxon>Pirellulales</taxon>
        <taxon>Pirellulaceae</taxon>
        <taxon>Blastopirellula</taxon>
    </lineage>
</organism>
<dbReference type="GO" id="GO:0005886">
    <property type="term" value="C:plasma membrane"/>
    <property type="evidence" value="ECO:0007669"/>
    <property type="project" value="UniProtKB-SubCell"/>
</dbReference>
<comment type="subcellular location">
    <subcellularLocation>
        <location evidence="1">Cell membrane</location>
        <topology evidence="1">Multi-pass membrane protein</topology>
    </subcellularLocation>
</comment>
<evidence type="ECO:0000313" key="11">
    <source>
        <dbReference type="Proteomes" id="UP000238322"/>
    </source>
</evidence>
<gene>
    <name evidence="10" type="ORF">C5Y83_02370</name>
</gene>
<dbReference type="InterPro" id="IPR025857">
    <property type="entry name" value="MacB_PCD"/>
</dbReference>
<keyword evidence="5 7" id="KW-0472">Membrane</keyword>
<name>A0A2S8G5S8_9BACT</name>
<dbReference type="OrthoDB" id="9770099at2"/>
<dbReference type="InterPro" id="IPR050250">
    <property type="entry name" value="Macrolide_Exporter_MacB"/>
</dbReference>
<feature type="transmembrane region" description="Helical" evidence="7">
    <location>
        <begin position="21"/>
        <end position="40"/>
    </location>
</feature>
<dbReference type="PANTHER" id="PTHR30572">
    <property type="entry name" value="MEMBRANE COMPONENT OF TRANSPORTER-RELATED"/>
    <property type="match status" value="1"/>
</dbReference>
<proteinExistence type="inferred from homology"/>
<evidence type="ECO:0000256" key="7">
    <source>
        <dbReference type="SAM" id="Phobius"/>
    </source>
</evidence>
<keyword evidence="3 7" id="KW-0812">Transmembrane</keyword>
<comment type="caution">
    <text evidence="10">The sequence shown here is derived from an EMBL/GenBank/DDBJ whole genome shotgun (WGS) entry which is preliminary data.</text>
</comment>
<protein>
    <submittedName>
        <fullName evidence="10">ABC transporter substrate-binding protein</fullName>
    </submittedName>
</protein>
<evidence type="ECO:0000256" key="1">
    <source>
        <dbReference type="ARBA" id="ARBA00004651"/>
    </source>
</evidence>
<keyword evidence="4 7" id="KW-1133">Transmembrane helix</keyword>
<dbReference type="InterPro" id="IPR003838">
    <property type="entry name" value="ABC3_permease_C"/>
</dbReference>
<evidence type="ECO:0000256" key="3">
    <source>
        <dbReference type="ARBA" id="ARBA00022692"/>
    </source>
</evidence>
<dbReference type="RefSeq" id="WP_105328048.1">
    <property type="nucleotide sequence ID" value="NZ_PUHY01000004.1"/>
</dbReference>
<accession>A0A2S8G5S8</accession>
<feature type="transmembrane region" description="Helical" evidence="7">
    <location>
        <begin position="294"/>
        <end position="320"/>
    </location>
</feature>
<dbReference type="Pfam" id="PF02687">
    <property type="entry name" value="FtsX"/>
    <property type="match status" value="1"/>
</dbReference>
<evidence type="ECO:0000256" key="2">
    <source>
        <dbReference type="ARBA" id="ARBA00022475"/>
    </source>
</evidence>
<evidence type="ECO:0000259" key="8">
    <source>
        <dbReference type="Pfam" id="PF02687"/>
    </source>
</evidence>
<comment type="similarity">
    <text evidence="6">Belongs to the ABC-4 integral membrane protein family.</text>
</comment>
<sequence>MLGIRIWKLGIKSLLLHPMRSLLTILGIFIGVASVIWLLAISEGISAKAQQQIEKLGAENIIVRTVKPPSEATAEQRGPLTYGLTRNDWRLLDETLHSVETATPIREVRRQIRRGPNTVHGRLVGCTTEYAALNHLEIQSKGGHFISKVEVERESNVCVLAAEVAEALFQFEKPIGKTVHVDQDEYVVVGVLKPKAATAAVGGSLSGQEFDKDVYIPITTLWQRMSDYIITRESGSFSGEIVELNQVTLKVGNVNHVMNTAELVRESLSHHNRLRDVSVVVPLELLEQAKQTKFMFMVFMGLIAAISLLVGGIGIMNIMLATVTERTREIGIRRALGAKRGDIIRQFLVETIVLSVVGGLTGVLGGLLCIPAVDLARFLATSYDPALVADLPDTIRDVRPQIVPLSIPLAFGISVIVGVVFGLYPASRAADLDPIEALRAAN</sequence>
<evidence type="ECO:0000256" key="5">
    <source>
        <dbReference type="ARBA" id="ARBA00023136"/>
    </source>
</evidence>
<feature type="transmembrane region" description="Helical" evidence="7">
    <location>
        <begin position="347"/>
        <end position="373"/>
    </location>
</feature>
<dbReference type="GO" id="GO:0022857">
    <property type="term" value="F:transmembrane transporter activity"/>
    <property type="evidence" value="ECO:0007669"/>
    <property type="project" value="TreeGrafter"/>
</dbReference>
<evidence type="ECO:0000259" key="9">
    <source>
        <dbReference type="Pfam" id="PF12704"/>
    </source>
</evidence>
<reference evidence="10 11" key="1">
    <citation type="submission" date="2018-02" db="EMBL/GenBank/DDBJ databases">
        <title>Comparative genomes isolates from brazilian mangrove.</title>
        <authorList>
            <person name="Araujo J.E."/>
            <person name="Taketani R.G."/>
            <person name="Silva M.C.P."/>
            <person name="Loureco M.V."/>
            <person name="Andreote F.D."/>
        </authorList>
    </citation>
    <scope>NUCLEOTIDE SEQUENCE [LARGE SCALE GENOMIC DNA]</scope>
    <source>
        <strain evidence="10 11">Hex-1 MGV</strain>
    </source>
</reference>
<evidence type="ECO:0000313" key="10">
    <source>
        <dbReference type="EMBL" id="PQO39611.1"/>
    </source>
</evidence>